<keyword evidence="3" id="KW-1185">Reference proteome</keyword>
<reference evidence="2" key="2">
    <citation type="submission" date="2023-05" db="EMBL/GenBank/DDBJ databases">
        <authorList>
            <person name="Fouks B."/>
        </authorList>
    </citation>
    <scope>NUCLEOTIDE SEQUENCE</scope>
    <source>
        <strain evidence="2">Stay&amp;Tobe</strain>
        <tissue evidence="2">Testes</tissue>
    </source>
</reference>
<dbReference type="SUPFAM" id="SSF56436">
    <property type="entry name" value="C-type lectin-like"/>
    <property type="match status" value="1"/>
</dbReference>
<evidence type="ECO:0000313" key="2">
    <source>
        <dbReference type="EMBL" id="KAJ9593002.1"/>
    </source>
</evidence>
<dbReference type="PROSITE" id="PS50041">
    <property type="entry name" value="C_TYPE_LECTIN_2"/>
    <property type="match status" value="1"/>
</dbReference>
<evidence type="ECO:0000313" key="3">
    <source>
        <dbReference type="Proteomes" id="UP001233999"/>
    </source>
</evidence>
<comment type="caution">
    <text evidence="2">The sequence shown here is derived from an EMBL/GenBank/DDBJ whole genome shotgun (WGS) entry which is preliminary data.</text>
</comment>
<accession>A0AAD8A5T2</accession>
<dbReference type="PANTHER" id="PTHR22803">
    <property type="entry name" value="MANNOSE, PHOSPHOLIPASE, LECTIN RECEPTOR RELATED"/>
    <property type="match status" value="1"/>
</dbReference>
<organism evidence="2 3">
    <name type="scientific">Diploptera punctata</name>
    <name type="common">Pacific beetle cockroach</name>
    <dbReference type="NCBI Taxonomy" id="6984"/>
    <lineage>
        <taxon>Eukaryota</taxon>
        <taxon>Metazoa</taxon>
        <taxon>Ecdysozoa</taxon>
        <taxon>Arthropoda</taxon>
        <taxon>Hexapoda</taxon>
        <taxon>Insecta</taxon>
        <taxon>Pterygota</taxon>
        <taxon>Neoptera</taxon>
        <taxon>Polyneoptera</taxon>
        <taxon>Dictyoptera</taxon>
        <taxon>Blattodea</taxon>
        <taxon>Blaberoidea</taxon>
        <taxon>Blaberidae</taxon>
        <taxon>Diplopterinae</taxon>
        <taxon>Diploptera</taxon>
    </lineage>
</organism>
<name>A0AAD8A5T2_DIPPU</name>
<dbReference type="Proteomes" id="UP001233999">
    <property type="component" value="Unassembled WGS sequence"/>
</dbReference>
<dbReference type="InterPro" id="IPR001304">
    <property type="entry name" value="C-type_lectin-like"/>
</dbReference>
<dbReference type="AlphaFoldDB" id="A0AAD8A5T2"/>
<dbReference type="Gene3D" id="3.10.100.10">
    <property type="entry name" value="Mannose-Binding Protein A, subunit A"/>
    <property type="match status" value="1"/>
</dbReference>
<dbReference type="InterPro" id="IPR016187">
    <property type="entry name" value="CTDL_fold"/>
</dbReference>
<dbReference type="InterPro" id="IPR050111">
    <property type="entry name" value="C-type_lectin/snaclec_domain"/>
</dbReference>
<dbReference type="Pfam" id="PF00059">
    <property type="entry name" value="Lectin_C"/>
    <property type="match status" value="1"/>
</dbReference>
<dbReference type="InterPro" id="IPR016186">
    <property type="entry name" value="C-type_lectin-like/link_sf"/>
</dbReference>
<protein>
    <recommendedName>
        <fullName evidence="1">C-type lectin domain-containing protein</fullName>
    </recommendedName>
</protein>
<gene>
    <name evidence="2" type="ORF">L9F63_015321</name>
</gene>
<feature type="domain" description="C-type lectin" evidence="1">
    <location>
        <begin position="92"/>
        <end position="204"/>
    </location>
</feature>
<reference evidence="2" key="1">
    <citation type="journal article" date="2023" name="IScience">
        <title>Live-bearing cockroach genome reveals convergent evolutionary mechanisms linked to viviparity in insects and beyond.</title>
        <authorList>
            <person name="Fouks B."/>
            <person name="Harrison M.C."/>
            <person name="Mikhailova A.A."/>
            <person name="Marchal E."/>
            <person name="English S."/>
            <person name="Carruthers M."/>
            <person name="Jennings E.C."/>
            <person name="Chiamaka E.L."/>
            <person name="Frigard R.A."/>
            <person name="Pippel M."/>
            <person name="Attardo G.M."/>
            <person name="Benoit J.B."/>
            <person name="Bornberg-Bauer E."/>
            <person name="Tobe S.S."/>
        </authorList>
    </citation>
    <scope>NUCLEOTIDE SEQUENCE</scope>
    <source>
        <strain evidence="2">Stay&amp;Tobe</strain>
    </source>
</reference>
<proteinExistence type="predicted"/>
<dbReference type="SMART" id="SM00034">
    <property type="entry name" value="CLECT"/>
    <property type="match status" value="1"/>
</dbReference>
<dbReference type="CDD" id="cd00037">
    <property type="entry name" value="CLECT"/>
    <property type="match status" value="1"/>
</dbReference>
<evidence type="ECO:0000259" key="1">
    <source>
        <dbReference type="PROSITE" id="PS50041"/>
    </source>
</evidence>
<dbReference type="EMBL" id="JASPKZ010003792">
    <property type="protein sequence ID" value="KAJ9593002.1"/>
    <property type="molecule type" value="Genomic_DNA"/>
</dbReference>
<sequence length="209" mass="23682">MIIGTVDCFPTKSTLSKLSINNSQNATGHWNSKIQFGHRTVNKQGSPLDFKLEQAIVSGERDDFVLITANFTVPPRSTLPVDYELIPGVGYYKLHKEPQDWHTARVICNKEGAHLAIINSHFELSVIKMLYNRDPKLHDFSYVGISDLQKHKTFVTIFDEPLNATGYTNWAPDQPNYDGNCVVVKRDGQLFDTQCNGRFPFFCEQTLGK</sequence>